<evidence type="ECO:0000313" key="2">
    <source>
        <dbReference type="Proteomes" id="UP000499080"/>
    </source>
</evidence>
<gene>
    <name evidence="1" type="ORF">AVEN_71877_1</name>
</gene>
<protein>
    <submittedName>
        <fullName evidence="1">Uncharacterized protein</fullName>
    </submittedName>
</protein>
<dbReference type="Gene3D" id="3.30.420.10">
    <property type="entry name" value="Ribonuclease H-like superfamily/Ribonuclease H"/>
    <property type="match status" value="1"/>
</dbReference>
<keyword evidence="2" id="KW-1185">Reference proteome</keyword>
<dbReference type="Proteomes" id="UP000499080">
    <property type="component" value="Unassembled WGS sequence"/>
</dbReference>
<organism evidence="1 2">
    <name type="scientific">Araneus ventricosus</name>
    <name type="common">Orbweaver spider</name>
    <name type="synonym">Epeira ventricosa</name>
    <dbReference type="NCBI Taxonomy" id="182803"/>
    <lineage>
        <taxon>Eukaryota</taxon>
        <taxon>Metazoa</taxon>
        <taxon>Ecdysozoa</taxon>
        <taxon>Arthropoda</taxon>
        <taxon>Chelicerata</taxon>
        <taxon>Arachnida</taxon>
        <taxon>Araneae</taxon>
        <taxon>Araneomorphae</taxon>
        <taxon>Entelegynae</taxon>
        <taxon>Araneoidea</taxon>
        <taxon>Araneidae</taxon>
        <taxon>Araneus</taxon>
    </lineage>
</organism>
<reference evidence="1 2" key="1">
    <citation type="journal article" date="2019" name="Sci. Rep.">
        <title>Orb-weaving spider Araneus ventricosus genome elucidates the spidroin gene catalogue.</title>
        <authorList>
            <person name="Kono N."/>
            <person name="Nakamura H."/>
            <person name="Ohtoshi R."/>
            <person name="Moran D.A.P."/>
            <person name="Shinohara A."/>
            <person name="Yoshida Y."/>
            <person name="Fujiwara M."/>
            <person name="Mori M."/>
            <person name="Tomita M."/>
            <person name="Arakawa K."/>
        </authorList>
    </citation>
    <scope>NUCLEOTIDE SEQUENCE [LARGE SCALE GENOMIC DNA]</scope>
</reference>
<accession>A0A4Y2RY94</accession>
<evidence type="ECO:0000313" key="1">
    <source>
        <dbReference type="EMBL" id="GBN80818.1"/>
    </source>
</evidence>
<comment type="caution">
    <text evidence="1">The sequence shown here is derived from an EMBL/GenBank/DDBJ whole genome shotgun (WGS) entry which is preliminary data.</text>
</comment>
<dbReference type="EMBL" id="BGPR01019047">
    <property type="protein sequence ID" value="GBN80818.1"/>
    <property type="molecule type" value="Genomic_DNA"/>
</dbReference>
<dbReference type="GO" id="GO:0003676">
    <property type="term" value="F:nucleic acid binding"/>
    <property type="evidence" value="ECO:0007669"/>
    <property type="project" value="InterPro"/>
</dbReference>
<name>A0A4Y2RY94_ARAVE</name>
<dbReference type="InterPro" id="IPR036397">
    <property type="entry name" value="RNaseH_sf"/>
</dbReference>
<proteinExistence type="predicted"/>
<sequence>MQLQLHDSGPIVVFDATKKKKNEITYYTGYINENCRNHPKNRGTVFLFCLVIYTEGSLELLLKGWQRIDDINHLKQRITDVVHSVTPDVLTRVWDELDYRLNVCRATNGAHIEPR</sequence>
<dbReference type="OrthoDB" id="6435261at2759"/>
<dbReference type="AlphaFoldDB" id="A0A4Y2RY94"/>